<organism evidence="3 4">
    <name type="scientific">Rubripirellula obstinata</name>
    <dbReference type="NCBI Taxonomy" id="406547"/>
    <lineage>
        <taxon>Bacteria</taxon>
        <taxon>Pseudomonadati</taxon>
        <taxon>Planctomycetota</taxon>
        <taxon>Planctomycetia</taxon>
        <taxon>Pirellulales</taxon>
        <taxon>Pirellulaceae</taxon>
        <taxon>Rubripirellula</taxon>
    </lineage>
</organism>
<dbReference type="InterPro" id="IPR013429">
    <property type="entry name" value="Regulatory_FmdB_Zinc_ribbon"/>
</dbReference>
<evidence type="ECO:0000313" key="3">
    <source>
        <dbReference type="EMBL" id="KAA1262494.1"/>
    </source>
</evidence>
<dbReference type="PANTHER" id="PTHR34404:SF2">
    <property type="entry name" value="CONSERVED SERINE RICH PROTEIN"/>
    <property type="match status" value="1"/>
</dbReference>
<dbReference type="AlphaFoldDB" id="A0A5B1CTE0"/>
<comment type="caution">
    <text evidence="3">The sequence shown here is derived from an EMBL/GenBank/DDBJ whole genome shotgun (WGS) entry which is preliminary data.</text>
</comment>
<evidence type="ECO:0000259" key="2">
    <source>
        <dbReference type="SMART" id="SM00834"/>
    </source>
</evidence>
<evidence type="ECO:0000256" key="1">
    <source>
        <dbReference type="SAM" id="MobiDB-lite"/>
    </source>
</evidence>
<dbReference type="Pfam" id="PF09723">
    <property type="entry name" value="Zn_ribbon_8"/>
    <property type="match status" value="1"/>
</dbReference>
<protein>
    <submittedName>
        <fullName evidence="3">Zinc ribbon domain protein</fullName>
    </submittedName>
</protein>
<dbReference type="EMBL" id="VRLW01000001">
    <property type="protein sequence ID" value="KAA1262494.1"/>
    <property type="molecule type" value="Genomic_DNA"/>
</dbReference>
<dbReference type="SMART" id="SM00834">
    <property type="entry name" value="CxxC_CXXC_SSSS"/>
    <property type="match status" value="1"/>
</dbReference>
<dbReference type="Proteomes" id="UP000322699">
    <property type="component" value="Unassembled WGS sequence"/>
</dbReference>
<evidence type="ECO:0000313" key="4">
    <source>
        <dbReference type="Proteomes" id="UP000322699"/>
    </source>
</evidence>
<gene>
    <name evidence="3" type="ORF">LF1_50590</name>
</gene>
<feature type="region of interest" description="Disordered" evidence="1">
    <location>
        <begin position="83"/>
        <end position="122"/>
    </location>
</feature>
<accession>A0A5B1CTE0</accession>
<reference evidence="3 4" key="1">
    <citation type="submission" date="2019-08" db="EMBL/GenBank/DDBJ databases">
        <title>Deep-cultivation of Planctomycetes and their phenomic and genomic characterization uncovers novel biology.</title>
        <authorList>
            <person name="Wiegand S."/>
            <person name="Jogler M."/>
            <person name="Boedeker C."/>
            <person name="Pinto D."/>
            <person name="Vollmers J."/>
            <person name="Rivas-Marin E."/>
            <person name="Kohn T."/>
            <person name="Peeters S.H."/>
            <person name="Heuer A."/>
            <person name="Rast P."/>
            <person name="Oberbeckmann S."/>
            <person name="Bunk B."/>
            <person name="Jeske O."/>
            <person name="Meyerdierks A."/>
            <person name="Storesund J.E."/>
            <person name="Kallscheuer N."/>
            <person name="Luecker S."/>
            <person name="Lage O.M."/>
            <person name="Pohl T."/>
            <person name="Merkel B.J."/>
            <person name="Hornburger P."/>
            <person name="Mueller R.-W."/>
            <person name="Bruemmer F."/>
            <person name="Labrenz M."/>
            <person name="Spormann A.M."/>
            <person name="Op Den Camp H."/>
            <person name="Overmann J."/>
            <person name="Amann R."/>
            <person name="Jetten M.S.M."/>
            <person name="Mascher T."/>
            <person name="Medema M.H."/>
            <person name="Devos D.P."/>
            <person name="Kaster A.-K."/>
            <person name="Ovreas L."/>
            <person name="Rohde M."/>
            <person name="Galperin M.Y."/>
            <person name="Jogler C."/>
        </authorList>
    </citation>
    <scope>NUCLEOTIDE SEQUENCE [LARGE SCALE GENOMIC DNA]</scope>
    <source>
        <strain evidence="3 4">LF1</strain>
    </source>
</reference>
<feature type="domain" description="Putative regulatory protein FmdB zinc ribbon" evidence="2">
    <location>
        <begin position="18"/>
        <end position="59"/>
    </location>
</feature>
<proteinExistence type="predicted"/>
<name>A0A5B1CTE0_9BACT</name>
<keyword evidence="4" id="KW-1185">Reference proteome</keyword>
<dbReference type="NCBIfam" id="TIGR02605">
    <property type="entry name" value="CxxC_CxxC_SSSS"/>
    <property type="match status" value="1"/>
</dbReference>
<sequence>MSDRRGRYHFISPKRFSMPTYDYECGACEHTFEEFQGINDAVLKKCPKCKKNKLQRLFGTGAAIVFKGSGFYQTDYRSDSYKKAAKADSKKAEGDSSSKKSDSKSKSESKPAKTETKSKKKD</sequence>
<dbReference type="PANTHER" id="PTHR34404">
    <property type="entry name" value="REGULATORY PROTEIN, FMDB FAMILY"/>
    <property type="match status" value="1"/>
</dbReference>